<evidence type="ECO:0000256" key="1">
    <source>
        <dbReference type="SAM" id="Phobius"/>
    </source>
</evidence>
<accession>A0A8S5V217</accession>
<proteinExistence type="predicted"/>
<organism evidence="2">
    <name type="scientific">Myoviridae sp. ctJ2i1</name>
    <dbReference type="NCBI Taxonomy" id="2825079"/>
    <lineage>
        <taxon>Viruses</taxon>
        <taxon>Duplodnaviria</taxon>
        <taxon>Heunggongvirae</taxon>
        <taxon>Uroviricota</taxon>
        <taxon>Caudoviricetes</taxon>
    </lineage>
</organism>
<feature type="transmembrane region" description="Helical" evidence="1">
    <location>
        <begin position="33"/>
        <end position="52"/>
    </location>
</feature>
<evidence type="ECO:0000313" key="2">
    <source>
        <dbReference type="EMBL" id="DAG00761.1"/>
    </source>
</evidence>
<keyword evidence="1" id="KW-0472">Membrane</keyword>
<keyword evidence="1" id="KW-1133">Transmembrane helix</keyword>
<reference evidence="2" key="1">
    <citation type="journal article" date="2021" name="Proc. Natl. Acad. Sci. U.S.A.">
        <title>A Catalog of Tens of Thousands of Viruses from Human Metagenomes Reveals Hidden Associations with Chronic Diseases.</title>
        <authorList>
            <person name="Tisza M.J."/>
            <person name="Buck C.B."/>
        </authorList>
    </citation>
    <scope>NUCLEOTIDE SEQUENCE</scope>
    <source>
        <strain evidence="2">CtJ2i1</strain>
    </source>
</reference>
<dbReference type="EMBL" id="BK016182">
    <property type="protein sequence ID" value="DAG00761.1"/>
    <property type="molecule type" value="Genomic_DNA"/>
</dbReference>
<name>A0A8S5V217_9CAUD</name>
<protein>
    <submittedName>
        <fullName evidence="2">Uncharacterized protein</fullName>
    </submittedName>
</protein>
<keyword evidence="1" id="KW-0812">Transmembrane</keyword>
<sequence>MILIISAIIMFLLYKLGNKLFKKHYYNGRLKIVYLILCFIIICVLIRLLYLYF</sequence>